<dbReference type="EMBL" id="NIVC01000158">
    <property type="protein sequence ID" value="PAA89227.1"/>
    <property type="molecule type" value="Genomic_DNA"/>
</dbReference>
<accession>A0A267GV50</accession>
<dbReference type="InterPro" id="IPR040316">
    <property type="entry name" value="INTS5"/>
</dbReference>
<feature type="non-terminal residue" evidence="3">
    <location>
        <position position="1"/>
    </location>
</feature>
<evidence type="ECO:0000259" key="1">
    <source>
        <dbReference type="Pfam" id="PF14837"/>
    </source>
</evidence>
<evidence type="ECO:0000313" key="3">
    <source>
        <dbReference type="EMBL" id="PAA89227.1"/>
    </source>
</evidence>
<proteinExistence type="predicted"/>
<sequence length="904" mass="95481">NSRPAMAAPQGTELGLFIAASSGGVQLNSEAMADLALNLLRTVPQARLAVLEHFSSVFNDYVCNSALHAKSTQCEPVRKTLANHISRLCSALDQLMPTAPTGFASDVCRWSLDLLASLCLKYAPHVIGEAHQIQRSRDAADRQPMEERTRQWLSVPGIPELLGIAQRFGERDDFSDGLLAGQPQLDWLLAAPAATVGLCGRRSASASAAVLDRLLDRAMRDSSTRDGSGRVPPSLLDLLAHLAVNRRGELCAALRRLCRKAESDRRQLASFLLHLAAFGSAGLSGLLVELAVRFASANPEQLAGALDAMLSDNPDAVVDAAERRQMAASVLLRCQEPSGLRMLRLLLQAVRRRPNAGQSKTCALLLASVSSSALRSLPGSLQPGQQEPQQALLRLTDRLTARCPYSARLLAAAAVAGGRPGCLQRLLRPALTGHPKLLLQALDVIELHDSDAADAIADGLLQRLLSAADWRLRRHLLRSAGALLAEEASQERRRLAGALGRQLPRLLRLLDAGPGPAGVADLLALTGRLEFHRSAPLADCIAATGALSRAVVHCLLESPADETVGQVDSLADQLADQLLGAARLYPHCRVAAIRQLVQAMLSPSPPPPPPPSASVVAVDSPSTGSVALITSRPPSVDVAGQLLRRRAPLANRSAAADAASSMSMTSAAEMRWSAEQDLLALLHRLVMDGDAAKCGGSGGSQAAARALAVALSQAACPEGALLAMAATLDKVGLESGTRVLSQFRARPVALWGALELAARLGEPCVLAEAAPLLAALLTGLTVHWGSRRQQPQSSACAGAAAETRRLIGLLRAGRLLSPPLDRLDAIVDCLTPAELHPLLEELRRAVLEAADWARREGPQAVAKAGLVSAERAAPLLNRLLHRHVTRLAPLFGEFFGPGGGLACH</sequence>
<evidence type="ECO:0000259" key="2">
    <source>
        <dbReference type="Pfam" id="PF14838"/>
    </source>
</evidence>
<name>A0A267GV50_9PLAT</name>
<feature type="domain" description="Integrator complex subunit 5 N-terminal" evidence="1">
    <location>
        <begin position="13"/>
        <end position="166"/>
    </location>
</feature>
<dbReference type="Pfam" id="PF14837">
    <property type="entry name" value="INTS5_N"/>
    <property type="match status" value="1"/>
</dbReference>
<evidence type="ECO:0000313" key="4">
    <source>
        <dbReference type="Proteomes" id="UP000215902"/>
    </source>
</evidence>
<dbReference type="OrthoDB" id="69088at2759"/>
<dbReference type="InterPro" id="IPR029444">
    <property type="entry name" value="INTS5_C"/>
</dbReference>
<dbReference type="Pfam" id="PF14838">
    <property type="entry name" value="INTS5_C"/>
    <property type="match status" value="1"/>
</dbReference>
<protein>
    <submittedName>
        <fullName evidence="3">Uncharacterized protein</fullName>
    </submittedName>
</protein>
<dbReference type="GO" id="GO:0032039">
    <property type="term" value="C:integrator complex"/>
    <property type="evidence" value="ECO:0007669"/>
    <property type="project" value="InterPro"/>
</dbReference>
<comment type="caution">
    <text evidence="3">The sequence shown here is derived from an EMBL/GenBank/DDBJ whole genome shotgun (WGS) entry which is preliminary data.</text>
</comment>
<dbReference type="InterPro" id="IPR029445">
    <property type="entry name" value="INTS5_N"/>
</dbReference>
<keyword evidence="4" id="KW-1185">Reference proteome</keyword>
<organism evidence="3 4">
    <name type="scientific">Macrostomum lignano</name>
    <dbReference type="NCBI Taxonomy" id="282301"/>
    <lineage>
        <taxon>Eukaryota</taxon>
        <taxon>Metazoa</taxon>
        <taxon>Spiralia</taxon>
        <taxon>Lophotrochozoa</taxon>
        <taxon>Platyhelminthes</taxon>
        <taxon>Rhabditophora</taxon>
        <taxon>Macrostomorpha</taxon>
        <taxon>Macrostomida</taxon>
        <taxon>Macrostomidae</taxon>
        <taxon>Macrostomum</taxon>
    </lineage>
</organism>
<dbReference type="PANTHER" id="PTHR31697">
    <property type="entry name" value="INTEGRATOR COMPLEX SUBUNIT 5"/>
    <property type="match status" value="1"/>
</dbReference>
<dbReference type="Proteomes" id="UP000215902">
    <property type="component" value="Unassembled WGS sequence"/>
</dbReference>
<dbReference type="PANTHER" id="PTHR31697:SF2">
    <property type="entry name" value="INTEGRATOR COMPLEX SUBUNIT 5"/>
    <property type="match status" value="1"/>
</dbReference>
<feature type="domain" description="Integrator complex subunit 5 C-terminal" evidence="2">
    <location>
        <begin position="673"/>
        <end position="840"/>
    </location>
</feature>
<dbReference type="STRING" id="282301.A0A267GV50"/>
<gene>
    <name evidence="3" type="ORF">BOX15_Mlig010476g1</name>
</gene>
<dbReference type="AlphaFoldDB" id="A0A267GV50"/>
<reference evidence="3 4" key="1">
    <citation type="submission" date="2017-06" db="EMBL/GenBank/DDBJ databases">
        <title>A platform for efficient transgenesis in Macrostomum lignano, a flatworm model organism for stem cell research.</title>
        <authorList>
            <person name="Berezikov E."/>
        </authorList>
    </citation>
    <scope>NUCLEOTIDE SEQUENCE [LARGE SCALE GENOMIC DNA]</scope>
    <source>
        <strain evidence="3">DV1</strain>
        <tissue evidence="3">Whole organism</tissue>
    </source>
</reference>
<dbReference type="GO" id="GO:0034472">
    <property type="term" value="P:snRNA 3'-end processing"/>
    <property type="evidence" value="ECO:0007669"/>
    <property type="project" value="TreeGrafter"/>
</dbReference>